<dbReference type="VEuPathDB" id="FungiDB:CHGG_01320"/>
<dbReference type="GeneID" id="4387239"/>
<organism evidence="2 3">
    <name type="scientific">Chaetomium globosum (strain ATCC 6205 / CBS 148.51 / DSM 1962 / NBRC 6347 / NRRL 1970)</name>
    <name type="common">Soil fungus</name>
    <dbReference type="NCBI Taxonomy" id="306901"/>
    <lineage>
        <taxon>Eukaryota</taxon>
        <taxon>Fungi</taxon>
        <taxon>Dikarya</taxon>
        <taxon>Ascomycota</taxon>
        <taxon>Pezizomycotina</taxon>
        <taxon>Sordariomycetes</taxon>
        <taxon>Sordariomycetidae</taxon>
        <taxon>Sordariales</taxon>
        <taxon>Chaetomiaceae</taxon>
        <taxon>Chaetomium</taxon>
    </lineage>
</organism>
<dbReference type="InParanoid" id="Q2HEN4"/>
<dbReference type="AlphaFoldDB" id="Q2HEN4"/>
<name>Q2HEN4_CHAGB</name>
<keyword evidence="3" id="KW-1185">Reference proteome</keyword>
<dbReference type="EMBL" id="CH408029">
    <property type="protein sequence ID" value="EAQ93085.1"/>
    <property type="molecule type" value="Genomic_DNA"/>
</dbReference>
<protein>
    <submittedName>
        <fullName evidence="2">Uncharacterized protein</fullName>
    </submittedName>
</protein>
<evidence type="ECO:0000313" key="3">
    <source>
        <dbReference type="Proteomes" id="UP000001056"/>
    </source>
</evidence>
<sequence length="200" mass="22369">MATLQTHDAPGPAQVQAVIIRCNIDKIRSPPWSATTISADHPVFSQAVPFPPRAHRDPAGRPPRRHASHVGTVVAARKDKKPLLPHHLEGVWMYCDYILDLFGEGGGAPTRLYSRQAFEKWWGDYCEEQKRLRTGDGGEKDPDDCRAVRSPYEISPTLVATLSKLSLDGFSGDFTEPKNVLDKDIRETILKLERASEETR</sequence>
<dbReference type="OrthoDB" id="4576724at2759"/>
<gene>
    <name evidence="2" type="ORF">CHGG_01320</name>
</gene>
<evidence type="ECO:0000256" key="1">
    <source>
        <dbReference type="SAM" id="MobiDB-lite"/>
    </source>
</evidence>
<dbReference type="HOGENOM" id="CLU_1366095_0_0_1"/>
<accession>Q2HEN4</accession>
<reference evidence="3" key="1">
    <citation type="journal article" date="2015" name="Genome Announc.">
        <title>Draft genome sequence of the cellulolytic fungus Chaetomium globosum.</title>
        <authorList>
            <person name="Cuomo C.A."/>
            <person name="Untereiner W.A."/>
            <person name="Ma L.-J."/>
            <person name="Grabherr M."/>
            <person name="Birren B.W."/>
        </authorList>
    </citation>
    <scope>NUCLEOTIDE SEQUENCE [LARGE SCALE GENOMIC DNA]</scope>
    <source>
        <strain evidence="3">ATCC 6205 / CBS 148.51 / DSM 1962 / NBRC 6347 / NRRL 1970</strain>
    </source>
</reference>
<dbReference type="eggNOG" id="ENOG502S9G7">
    <property type="taxonomic scope" value="Eukaryota"/>
</dbReference>
<evidence type="ECO:0000313" key="2">
    <source>
        <dbReference type="EMBL" id="EAQ93085.1"/>
    </source>
</evidence>
<feature type="region of interest" description="Disordered" evidence="1">
    <location>
        <begin position="52"/>
        <end position="72"/>
    </location>
</feature>
<dbReference type="Proteomes" id="UP000001056">
    <property type="component" value="Unassembled WGS sequence"/>
</dbReference>
<dbReference type="RefSeq" id="XP_001220541.1">
    <property type="nucleotide sequence ID" value="XM_001220540.1"/>
</dbReference>
<proteinExistence type="predicted"/>